<evidence type="ECO:0000313" key="3">
    <source>
        <dbReference type="Proteomes" id="UP000006873"/>
    </source>
</evidence>
<gene>
    <name evidence="2" type="ordered locus">ELI_3353</name>
</gene>
<feature type="transmembrane region" description="Helical" evidence="1">
    <location>
        <begin position="7"/>
        <end position="27"/>
    </location>
</feature>
<dbReference type="KEGG" id="elm:ELI_3353"/>
<keyword evidence="1" id="KW-0812">Transmembrane</keyword>
<reference key="1">
    <citation type="submission" date="2010-09" db="EMBL/GenBank/DDBJ databases">
        <authorList>
            <person name="Roh H."/>
            <person name="Ko H.-J."/>
            <person name="Kim D."/>
            <person name="Choi D.G."/>
            <person name="Park S."/>
            <person name="Kim S."/>
            <person name="Kim K.H."/>
            <person name="Chang I.S."/>
            <person name="Choi I.-G."/>
        </authorList>
    </citation>
    <scope>NUCLEOTIDE SEQUENCE</scope>
    <source>
        <strain>KIST612</strain>
    </source>
</reference>
<reference evidence="2 3" key="2">
    <citation type="journal article" date="2011" name="J. Bacteriol.">
        <title>Complete genome sequence of a carbon monoxide-utilizing acetogen, Eubacterium limosum KIST612.</title>
        <authorList>
            <person name="Roh H."/>
            <person name="Ko H.J."/>
            <person name="Kim D."/>
            <person name="Choi D.G."/>
            <person name="Park S."/>
            <person name="Kim S."/>
            <person name="Chang I.S."/>
            <person name="Choi I.G."/>
        </authorList>
    </citation>
    <scope>NUCLEOTIDE SEQUENCE [LARGE SCALE GENOMIC DNA]</scope>
    <source>
        <strain evidence="2 3">KIST612</strain>
    </source>
</reference>
<proteinExistence type="predicted"/>
<keyword evidence="1" id="KW-1133">Transmembrane helix</keyword>
<accession>E3GFI0</accession>
<evidence type="ECO:0000256" key="1">
    <source>
        <dbReference type="SAM" id="Phobius"/>
    </source>
</evidence>
<keyword evidence="3" id="KW-1185">Reference proteome</keyword>
<evidence type="ECO:0000313" key="2">
    <source>
        <dbReference type="EMBL" id="ADO38314.1"/>
    </source>
</evidence>
<protein>
    <submittedName>
        <fullName evidence="2">Uncharacterized protein</fullName>
    </submittedName>
</protein>
<dbReference type="EMBL" id="CP002273">
    <property type="protein sequence ID" value="ADO38314.1"/>
    <property type="molecule type" value="Genomic_DNA"/>
</dbReference>
<name>E3GFI0_9FIRM</name>
<dbReference type="HOGENOM" id="CLU_3343830_0_0_9"/>
<sequence>MTVKFQLSLFLFILYPIEIFYNIILAFSPHGIKVIFA</sequence>
<dbReference type="AlphaFoldDB" id="E3GFI0"/>
<keyword evidence="1" id="KW-0472">Membrane</keyword>
<organism evidence="2 3">
    <name type="scientific">Eubacterium callanderi</name>
    <dbReference type="NCBI Taxonomy" id="53442"/>
    <lineage>
        <taxon>Bacteria</taxon>
        <taxon>Bacillati</taxon>
        <taxon>Bacillota</taxon>
        <taxon>Clostridia</taxon>
        <taxon>Eubacteriales</taxon>
        <taxon>Eubacteriaceae</taxon>
        <taxon>Eubacterium</taxon>
    </lineage>
</organism>
<dbReference type="Proteomes" id="UP000006873">
    <property type="component" value="Chromosome"/>
</dbReference>